<name>A0ABV9BDM9_9ACTN</name>
<evidence type="ECO:0000313" key="2">
    <source>
        <dbReference type="Proteomes" id="UP001595990"/>
    </source>
</evidence>
<sequence length="117" mass="12974">MPETAVPTRHLSLAEVADIIDELDLTPQQVRQTTASVLHIVHRAWRHRPSSQQDRLFEEFADRVPKCHWPLMFEACALGHLGRRREALVLAQAAQVLEGARSTGARPSGDLHLAAAA</sequence>
<protein>
    <submittedName>
        <fullName evidence="1">Uncharacterized protein</fullName>
    </submittedName>
</protein>
<accession>A0ABV9BDM9</accession>
<dbReference type="EMBL" id="JBHSFS010000002">
    <property type="protein sequence ID" value="MFC4512277.1"/>
    <property type="molecule type" value="Genomic_DNA"/>
</dbReference>
<organism evidence="1 2">
    <name type="scientific">Streptomyces ehimensis</name>
    <dbReference type="NCBI Taxonomy" id="68195"/>
    <lineage>
        <taxon>Bacteria</taxon>
        <taxon>Bacillati</taxon>
        <taxon>Actinomycetota</taxon>
        <taxon>Actinomycetes</taxon>
        <taxon>Kitasatosporales</taxon>
        <taxon>Streptomycetaceae</taxon>
        <taxon>Streptomyces</taxon>
    </lineage>
</organism>
<evidence type="ECO:0000313" key="1">
    <source>
        <dbReference type="EMBL" id="MFC4512277.1"/>
    </source>
</evidence>
<comment type="caution">
    <text evidence="1">The sequence shown here is derived from an EMBL/GenBank/DDBJ whole genome shotgun (WGS) entry which is preliminary data.</text>
</comment>
<reference evidence="2" key="1">
    <citation type="journal article" date="2019" name="Int. J. Syst. Evol. Microbiol.">
        <title>The Global Catalogue of Microorganisms (GCM) 10K type strain sequencing project: providing services to taxonomists for standard genome sequencing and annotation.</title>
        <authorList>
            <consortium name="The Broad Institute Genomics Platform"/>
            <consortium name="The Broad Institute Genome Sequencing Center for Infectious Disease"/>
            <person name="Wu L."/>
            <person name="Ma J."/>
        </authorList>
    </citation>
    <scope>NUCLEOTIDE SEQUENCE [LARGE SCALE GENOMIC DNA]</scope>
    <source>
        <strain evidence="2">CECT 8064</strain>
    </source>
</reference>
<dbReference type="Proteomes" id="UP001595990">
    <property type="component" value="Unassembled WGS sequence"/>
</dbReference>
<dbReference type="RefSeq" id="WP_417922353.1">
    <property type="nucleotide sequence ID" value="NZ_JBHSFS010000002.1"/>
</dbReference>
<keyword evidence="2" id="KW-1185">Reference proteome</keyword>
<gene>
    <name evidence="1" type="ORF">ACFPEN_04930</name>
</gene>
<proteinExistence type="predicted"/>